<organism evidence="2 3">
    <name type="scientific">Tremella mesenterica</name>
    <name type="common">Jelly fungus</name>
    <dbReference type="NCBI Taxonomy" id="5217"/>
    <lineage>
        <taxon>Eukaryota</taxon>
        <taxon>Fungi</taxon>
        <taxon>Dikarya</taxon>
        <taxon>Basidiomycota</taxon>
        <taxon>Agaricomycotina</taxon>
        <taxon>Tremellomycetes</taxon>
        <taxon>Tremellales</taxon>
        <taxon>Tremellaceae</taxon>
        <taxon>Tremella</taxon>
    </lineage>
</organism>
<name>A0A4Q1BRX9_TREME</name>
<dbReference type="Proteomes" id="UP000289152">
    <property type="component" value="Unassembled WGS sequence"/>
</dbReference>
<feature type="compositionally biased region" description="Pro residues" evidence="1">
    <location>
        <begin position="82"/>
        <end position="92"/>
    </location>
</feature>
<dbReference type="InParanoid" id="A0A4Q1BRX9"/>
<gene>
    <name evidence="2" type="ORF">M231_01987</name>
</gene>
<keyword evidence="3" id="KW-1185">Reference proteome</keyword>
<dbReference type="AlphaFoldDB" id="A0A4Q1BRX9"/>
<evidence type="ECO:0000313" key="3">
    <source>
        <dbReference type="Proteomes" id="UP000289152"/>
    </source>
</evidence>
<protein>
    <submittedName>
        <fullName evidence="2">Uncharacterized protein</fullName>
    </submittedName>
</protein>
<feature type="compositionally biased region" description="Pro residues" evidence="1">
    <location>
        <begin position="10"/>
        <end position="22"/>
    </location>
</feature>
<comment type="caution">
    <text evidence="2">The sequence shown here is derived from an EMBL/GenBank/DDBJ whole genome shotgun (WGS) entry which is preliminary data.</text>
</comment>
<dbReference type="EMBL" id="SDIL01000015">
    <property type="protein sequence ID" value="RXK40735.1"/>
    <property type="molecule type" value="Genomic_DNA"/>
</dbReference>
<reference evidence="2 3" key="1">
    <citation type="submission" date="2016-06" db="EMBL/GenBank/DDBJ databases">
        <title>Evolution of pathogenesis and genome organization in the Tremellales.</title>
        <authorList>
            <person name="Cuomo C."/>
            <person name="Litvintseva A."/>
            <person name="Heitman J."/>
            <person name="Chen Y."/>
            <person name="Sun S."/>
            <person name="Springer D."/>
            <person name="Dromer F."/>
            <person name="Young S."/>
            <person name="Zeng Q."/>
            <person name="Chapman S."/>
            <person name="Gujja S."/>
            <person name="Saif S."/>
            <person name="Birren B."/>
        </authorList>
    </citation>
    <scope>NUCLEOTIDE SEQUENCE [LARGE SCALE GENOMIC DNA]</scope>
    <source>
        <strain evidence="2 3">ATCC 28783</strain>
    </source>
</reference>
<evidence type="ECO:0000313" key="2">
    <source>
        <dbReference type="EMBL" id="RXK40735.1"/>
    </source>
</evidence>
<proteinExistence type="predicted"/>
<feature type="compositionally biased region" description="Polar residues" evidence="1">
    <location>
        <begin position="29"/>
        <end position="59"/>
    </location>
</feature>
<evidence type="ECO:0000256" key="1">
    <source>
        <dbReference type="SAM" id="MobiDB-lite"/>
    </source>
</evidence>
<dbReference type="VEuPathDB" id="FungiDB:TREMEDRAFT_59551"/>
<sequence length="145" mass="15824">MDETETWSAPPSPPSTSFPSPTPMITTSQFPINSPHPSSLSLDPTSQYIGGTNSRSPMSLDTPLQLPVGAGMGMIPHSGLRPPTPAASPSPLPLLDQMMGLNMNEHLDPLDRKVGDYNEHARERGWKERWKGKGKEYEAEVDMTV</sequence>
<feature type="region of interest" description="Disordered" evidence="1">
    <location>
        <begin position="1"/>
        <end position="94"/>
    </location>
</feature>
<accession>A0A4Q1BRX9</accession>